<organism evidence="2 3">
    <name type="scientific">Candidatus Taylorbacteria bacterium RIFCSPHIGHO2_01_FULL_46_22b</name>
    <dbReference type="NCBI Taxonomy" id="1802301"/>
    <lineage>
        <taxon>Bacteria</taxon>
        <taxon>Candidatus Tayloriibacteriota</taxon>
    </lineage>
</organism>
<evidence type="ECO:0000259" key="1">
    <source>
        <dbReference type="Pfam" id="PF09509"/>
    </source>
</evidence>
<accession>A0A1G2M3X9</accession>
<sequence length="238" mass="27094">MSLYSEIYPLPEAVLEMEPEELAPLVLKHLGRAEQGKLNRHNFLLGTDREFVDWAGSYKQGQSVLERFSVAWMWLEKELFIAPQPGNNDWMFITHRGKKVLDSQDFDTYRQGYLLPSDGLDSILVRKVKQSFIRGDYDTAIFQAFKEVEVRVRTKAGLSEKEIGVDLMRKAFGPPSAPLVDKTAHPAEQQARMELFSGAIGTYKNPSSHRYVNLTDPREAADIIHIANTLLRIVDSIQ</sequence>
<reference evidence="2 3" key="1">
    <citation type="journal article" date="2016" name="Nat. Commun.">
        <title>Thousands of microbial genomes shed light on interconnected biogeochemical processes in an aquifer system.</title>
        <authorList>
            <person name="Anantharaman K."/>
            <person name="Brown C.T."/>
            <person name="Hug L.A."/>
            <person name="Sharon I."/>
            <person name="Castelle C.J."/>
            <person name="Probst A.J."/>
            <person name="Thomas B.C."/>
            <person name="Singh A."/>
            <person name="Wilkins M.J."/>
            <person name="Karaoz U."/>
            <person name="Brodie E.L."/>
            <person name="Williams K.H."/>
            <person name="Hubbard S.S."/>
            <person name="Banfield J.F."/>
        </authorList>
    </citation>
    <scope>NUCLEOTIDE SEQUENCE [LARGE SCALE GENOMIC DNA]</scope>
</reference>
<dbReference type="EMBL" id="MHRF01000004">
    <property type="protein sequence ID" value="OHA18577.1"/>
    <property type="molecule type" value="Genomic_DNA"/>
</dbReference>
<gene>
    <name evidence="2" type="ORF">A2664_02980</name>
</gene>
<name>A0A1G2M3X9_9BACT</name>
<dbReference type="NCBIfam" id="TIGR02391">
    <property type="entry name" value="hypoth_ymh"/>
    <property type="match status" value="1"/>
</dbReference>
<dbReference type="Pfam" id="PF09509">
    <property type="entry name" value="Hypoth_Ymh"/>
    <property type="match status" value="1"/>
</dbReference>
<dbReference type="Proteomes" id="UP000178873">
    <property type="component" value="Unassembled WGS sequence"/>
</dbReference>
<evidence type="ECO:0000313" key="2">
    <source>
        <dbReference type="EMBL" id="OHA18577.1"/>
    </source>
</evidence>
<dbReference type="STRING" id="1802301.A2664_02980"/>
<comment type="caution">
    <text evidence="2">The sequence shown here is derived from an EMBL/GenBank/DDBJ whole genome shotgun (WGS) entry which is preliminary data.</text>
</comment>
<proteinExistence type="predicted"/>
<evidence type="ECO:0000313" key="3">
    <source>
        <dbReference type="Proteomes" id="UP000178873"/>
    </source>
</evidence>
<protein>
    <submittedName>
        <fullName evidence="2">TIGR02391 family protein</fullName>
    </submittedName>
</protein>
<feature type="domain" description="Conserved hypothetical protein CHP02391" evidence="1">
    <location>
        <begin position="119"/>
        <end position="233"/>
    </location>
</feature>
<dbReference type="AlphaFoldDB" id="A0A1G2M3X9"/>
<dbReference type="InterPro" id="IPR012654">
    <property type="entry name" value="CHP02391"/>
</dbReference>